<dbReference type="SUPFAM" id="SSF49599">
    <property type="entry name" value="TRAF domain-like"/>
    <property type="match status" value="1"/>
</dbReference>
<dbReference type="GO" id="GO:0061630">
    <property type="term" value="F:ubiquitin protein ligase activity"/>
    <property type="evidence" value="ECO:0007669"/>
    <property type="project" value="TreeGrafter"/>
</dbReference>
<dbReference type="InterPro" id="IPR049548">
    <property type="entry name" value="Sina-like_RING"/>
</dbReference>
<keyword evidence="3" id="KW-0862">Zinc</keyword>
<gene>
    <name evidence="6" type="ORF">g.47322</name>
</gene>
<protein>
    <recommendedName>
        <fullName evidence="5">RING-type domain-containing protein</fullName>
    </recommendedName>
</protein>
<evidence type="ECO:0000256" key="4">
    <source>
        <dbReference type="PROSITE-ProRule" id="PRU00175"/>
    </source>
</evidence>
<keyword evidence="2 4" id="KW-0863">Zinc-finger</keyword>
<dbReference type="GO" id="GO:0031624">
    <property type="term" value="F:ubiquitin conjugating enzyme binding"/>
    <property type="evidence" value="ECO:0007669"/>
    <property type="project" value="TreeGrafter"/>
</dbReference>
<dbReference type="GO" id="GO:0043161">
    <property type="term" value="P:proteasome-mediated ubiquitin-dependent protein catabolic process"/>
    <property type="evidence" value="ECO:0007669"/>
    <property type="project" value="TreeGrafter"/>
</dbReference>
<proteinExistence type="predicted"/>
<dbReference type="GO" id="GO:0008270">
    <property type="term" value="F:zinc ion binding"/>
    <property type="evidence" value="ECO:0007669"/>
    <property type="project" value="UniProtKB-KW"/>
</dbReference>
<evidence type="ECO:0000259" key="5">
    <source>
        <dbReference type="PROSITE" id="PS50089"/>
    </source>
</evidence>
<dbReference type="PANTHER" id="PTHR45877:SF2">
    <property type="entry name" value="E3 UBIQUITIN-PROTEIN LIGASE SINA-RELATED"/>
    <property type="match status" value="1"/>
</dbReference>
<evidence type="ECO:0000256" key="2">
    <source>
        <dbReference type="ARBA" id="ARBA00022771"/>
    </source>
</evidence>
<accession>A0A1B6GZ22</accession>
<dbReference type="UniPathway" id="UPA00143"/>
<dbReference type="Gene3D" id="3.30.40.10">
    <property type="entry name" value="Zinc/RING finger domain, C3HC4 (zinc finger)"/>
    <property type="match status" value="1"/>
</dbReference>
<keyword evidence="1" id="KW-0479">Metal-binding</keyword>
<dbReference type="InterPro" id="IPR001841">
    <property type="entry name" value="Znf_RING"/>
</dbReference>
<reference evidence="6" key="1">
    <citation type="submission" date="2015-11" db="EMBL/GenBank/DDBJ databases">
        <title>De novo transcriptome assembly of four potential Pierce s Disease insect vectors from Arizona vineyards.</title>
        <authorList>
            <person name="Tassone E.E."/>
        </authorList>
    </citation>
    <scope>NUCLEOTIDE SEQUENCE</scope>
</reference>
<dbReference type="EMBL" id="GECZ01002115">
    <property type="protein sequence ID" value="JAS67654.1"/>
    <property type="molecule type" value="Transcribed_RNA"/>
</dbReference>
<dbReference type="GO" id="GO:0016567">
    <property type="term" value="P:protein ubiquitination"/>
    <property type="evidence" value="ECO:0007669"/>
    <property type="project" value="UniProtKB-UniPathway"/>
</dbReference>
<dbReference type="AlphaFoldDB" id="A0A1B6GZ22"/>
<dbReference type="InterPro" id="IPR013083">
    <property type="entry name" value="Znf_RING/FYVE/PHD"/>
</dbReference>
<dbReference type="PANTHER" id="PTHR45877">
    <property type="entry name" value="E3 UBIQUITIN-PROTEIN LIGASE SIAH2"/>
    <property type="match status" value="1"/>
</dbReference>
<organism evidence="6">
    <name type="scientific">Cuerna arida</name>
    <dbReference type="NCBI Taxonomy" id="1464854"/>
    <lineage>
        <taxon>Eukaryota</taxon>
        <taxon>Metazoa</taxon>
        <taxon>Ecdysozoa</taxon>
        <taxon>Arthropoda</taxon>
        <taxon>Hexapoda</taxon>
        <taxon>Insecta</taxon>
        <taxon>Pterygota</taxon>
        <taxon>Neoptera</taxon>
        <taxon>Paraneoptera</taxon>
        <taxon>Hemiptera</taxon>
        <taxon>Auchenorrhyncha</taxon>
        <taxon>Membracoidea</taxon>
        <taxon>Cicadellidae</taxon>
        <taxon>Cicadellinae</taxon>
        <taxon>Proconiini</taxon>
        <taxon>Cuerna</taxon>
    </lineage>
</organism>
<dbReference type="InterPro" id="IPR004162">
    <property type="entry name" value="SINA-like_animal"/>
</dbReference>
<dbReference type="PROSITE" id="PS50089">
    <property type="entry name" value="ZF_RING_2"/>
    <property type="match status" value="1"/>
</dbReference>
<evidence type="ECO:0000256" key="3">
    <source>
        <dbReference type="ARBA" id="ARBA00022833"/>
    </source>
</evidence>
<evidence type="ECO:0000256" key="1">
    <source>
        <dbReference type="ARBA" id="ARBA00022723"/>
    </source>
</evidence>
<dbReference type="GO" id="GO:0005737">
    <property type="term" value="C:cytoplasm"/>
    <property type="evidence" value="ECO:0007669"/>
    <property type="project" value="TreeGrafter"/>
</dbReference>
<feature type="domain" description="RING-type" evidence="5">
    <location>
        <begin position="22"/>
        <end position="57"/>
    </location>
</feature>
<sequence>MDRLSVEDLKRTVEKILDIFKCAVCKEKVKGEVTKCKNHHWLCGECKTLLKKCPTCSEPFSTAAISKTVNEVIAALPTKCKHNCQLYVMPNGDDHEKYCGYRQTDCKLCEWQGCAKDIAEHAEQQHSNNLVSFTEDMQNMITITKAETLDQKMEIYYPCIALGEFFWTRILIDPESQKYFSQLIPIRINKQFQKLFVKIVFRSGNTKLVVRLKLDFEKDFDADGDSFSLDLKILEKFVEQGFLNSLFKVKSL</sequence>
<name>A0A1B6GZ22_9HEMI</name>
<dbReference type="Pfam" id="PF21362">
    <property type="entry name" value="Sina_RING"/>
    <property type="match status" value="1"/>
</dbReference>
<evidence type="ECO:0000313" key="6">
    <source>
        <dbReference type="EMBL" id="JAS67654.1"/>
    </source>
</evidence>